<proteinExistence type="inferred from homology"/>
<dbReference type="GO" id="GO:0005524">
    <property type="term" value="F:ATP binding"/>
    <property type="evidence" value="ECO:0007669"/>
    <property type="project" value="UniProtKB-KW"/>
</dbReference>
<comment type="catalytic activity">
    <reaction evidence="4">
        <text>Couples ATP hydrolysis with the unwinding of duplex DNA by translocating in the 3'-5' direction.</text>
        <dbReference type="EC" id="5.6.2.4"/>
    </reaction>
</comment>
<dbReference type="GO" id="GO:0000724">
    <property type="term" value="P:double-strand break repair via homologous recombination"/>
    <property type="evidence" value="ECO:0007669"/>
    <property type="project" value="TreeGrafter"/>
</dbReference>
<dbReference type="GO" id="GO:0043138">
    <property type="term" value="F:3'-5' DNA helicase activity"/>
    <property type="evidence" value="ECO:0007669"/>
    <property type="project" value="UniProtKB-EC"/>
</dbReference>
<evidence type="ECO:0000256" key="2">
    <source>
        <dbReference type="ARBA" id="ARBA00022741"/>
    </source>
</evidence>
<evidence type="ECO:0000256" key="5">
    <source>
        <dbReference type="ARBA" id="ARBA00034808"/>
    </source>
</evidence>
<dbReference type="CDD" id="cd17920">
    <property type="entry name" value="DEXHc_RecQ"/>
    <property type="match status" value="1"/>
</dbReference>
<comment type="caution">
    <text evidence="9">The sequence shown here is derived from an EMBL/GenBank/DDBJ whole genome shotgun (WGS) entry which is preliminary data.</text>
</comment>
<dbReference type="GO" id="GO:0003676">
    <property type="term" value="F:nucleic acid binding"/>
    <property type="evidence" value="ECO:0007669"/>
    <property type="project" value="InterPro"/>
</dbReference>
<keyword evidence="3" id="KW-0067">ATP-binding</keyword>
<feature type="compositionally biased region" description="Polar residues" evidence="6">
    <location>
        <begin position="593"/>
        <end position="609"/>
    </location>
</feature>
<dbReference type="Pfam" id="PF00270">
    <property type="entry name" value="DEAD"/>
    <property type="match status" value="1"/>
</dbReference>
<organism evidence="9 10">
    <name type="scientific">Rhizoctonia solani AG-3 Rhs1AP</name>
    <dbReference type="NCBI Taxonomy" id="1086054"/>
    <lineage>
        <taxon>Eukaryota</taxon>
        <taxon>Fungi</taxon>
        <taxon>Dikarya</taxon>
        <taxon>Basidiomycota</taxon>
        <taxon>Agaricomycotina</taxon>
        <taxon>Agaricomycetes</taxon>
        <taxon>Cantharellales</taxon>
        <taxon>Ceratobasidiaceae</taxon>
        <taxon>Rhizoctonia</taxon>
    </lineage>
</organism>
<dbReference type="AlphaFoldDB" id="X8JWI4"/>
<protein>
    <recommendedName>
        <fullName evidence="5">DNA 3'-5' helicase</fullName>
        <ecNumber evidence="5">5.6.2.4</ecNumber>
    </recommendedName>
</protein>
<dbReference type="InterPro" id="IPR014001">
    <property type="entry name" value="Helicase_ATP-bd"/>
</dbReference>
<dbReference type="Gene3D" id="3.40.50.300">
    <property type="entry name" value="P-loop containing nucleotide triphosphate hydrolases"/>
    <property type="match status" value="2"/>
</dbReference>
<dbReference type="GO" id="GO:0009378">
    <property type="term" value="F:four-way junction helicase activity"/>
    <property type="evidence" value="ECO:0007669"/>
    <property type="project" value="TreeGrafter"/>
</dbReference>
<comment type="similarity">
    <text evidence="1">Belongs to the helicase family. RecQ subfamily.</text>
</comment>
<feature type="region of interest" description="Disordered" evidence="6">
    <location>
        <begin position="561"/>
        <end position="638"/>
    </location>
</feature>
<dbReference type="SUPFAM" id="SSF52540">
    <property type="entry name" value="P-loop containing nucleoside triphosphate hydrolases"/>
    <property type="match status" value="1"/>
</dbReference>
<dbReference type="InterPro" id="IPR011545">
    <property type="entry name" value="DEAD/DEAH_box_helicase_dom"/>
</dbReference>
<dbReference type="GO" id="GO:0005634">
    <property type="term" value="C:nucleus"/>
    <property type="evidence" value="ECO:0007669"/>
    <property type="project" value="TreeGrafter"/>
</dbReference>
<dbReference type="PANTHER" id="PTHR13710:SF120">
    <property type="entry name" value="BIFUNCTIONAL 3'-5' EXONUCLEASE_ATP-DEPENDENT HELICASE WRN"/>
    <property type="match status" value="1"/>
</dbReference>
<dbReference type="GO" id="GO:0005694">
    <property type="term" value="C:chromosome"/>
    <property type="evidence" value="ECO:0007669"/>
    <property type="project" value="TreeGrafter"/>
</dbReference>
<dbReference type="InterPro" id="IPR001650">
    <property type="entry name" value="Helicase_C-like"/>
</dbReference>
<dbReference type="Proteomes" id="UP000030108">
    <property type="component" value="Unassembled WGS sequence"/>
</dbReference>
<dbReference type="OrthoDB" id="10261556at2759"/>
<gene>
    <name evidence="9" type="ORF">RSOL_533230</name>
</gene>
<keyword evidence="9" id="KW-0347">Helicase</keyword>
<evidence type="ECO:0000256" key="1">
    <source>
        <dbReference type="ARBA" id="ARBA00005446"/>
    </source>
</evidence>
<keyword evidence="9" id="KW-0378">Hydrolase</keyword>
<evidence type="ECO:0000313" key="10">
    <source>
        <dbReference type="Proteomes" id="UP000030108"/>
    </source>
</evidence>
<feature type="compositionally biased region" description="Pro residues" evidence="6">
    <location>
        <begin position="625"/>
        <end position="634"/>
    </location>
</feature>
<sequence>MSTENAIEIEEPEYEGNHTHRDYLKEQILLRTGFHAHAFQLDAVLALVAGKDVIVHAGTGSGKTLIFAAPHFVQPNRTSVLVSPLILLQQDQQERMRKIGITAVAVNKEVHLEPKDWDDIKNGKYQIILLSPEMALHSEQINKVFDSKSFRNALIAMYVDEAHTISLWGGDFRKDYRGLGRIRARLPRGIPVSAVSATLRPKVKQDVLSTLGFSADSSKYVDINIGNERKNVYIGVRAMKFPGSSFRDLSILLPLDATTPRDIPKAIVYIDDVVDVTLAVITLTSWLHPSLQDLGLIMPVHAWMPSSYRSDAMARLFLGLVRIIICTEAAGMGCDIPDIERVIQYRMCKSADAFLQRVGRTARNPGLFGDGWLIAESWAWKGAGGATGERSRKSNDPVLLGLVSEKECRRKYLNDVYNNPPNDNPVPSHQCCDLCDKESGSRLVYHTFSAREPTATTRAAAVSGELDSKMLKFLQGWRREEFFKKFGATRMFGAAVLISDDDLVRVSRCAPIPSIEQLRRYLIKWVYVDTLLESMWAALQGAGFAVLELDATEPEDALVAVPSEPTSEPQVAPRPAPPSGMRQSGRRPLPLNLSASNTQNPRSVCSATTPLGVKHTPSQSTQSSHPPPTPSFPPPKRRLYLDPPRYYVHLWQALVKPLSPESSNLNPIHHGRALIRNSWGARTPTRPYYSQLP</sequence>
<evidence type="ECO:0000256" key="3">
    <source>
        <dbReference type="ARBA" id="ARBA00022840"/>
    </source>
</evidence>
<dbReference type="Pfam" id="PF00271">
    <property type="entry name" value="Helicase_C"/>
    <property type="match status" value="1"/>
</dbReference>
<dbReference type="InterPro" id="IPR027417">
    <property type="entry name" value="P-loop_NTPase"/>
</dbReference>
<evidence type="ECO:0000256" key="4">
    <source>
        <dbReference type="ARBA" id="ARBA00034617"/>
    </source>
</evidence>
<dbReference type="PROSITE" id="PS51192">
    <property type="entry name" value="HELICASE_ATP_BIND_1"/>
    <property type="match status" value="1"/>
</dbReference>
<accession>X8JWI4</accession>
<dbReference type="PROSITE" id="PS51194">
    <property type="entry name" value="HELICASE_CTER"/>
    <property type="match status" value="1"/>
</dbReference>
<keyword evidence="2" id="KW-0547">Nucleotide-binding</keyword>
<dbReference type="EC" id="5.6.2.4" evidence="5"/>
<reference evidence="10" key="1">
    <citation type="journal article" date="2014" name="Genome Announc.">
        <title>Draft genome sequence of the plant-pathogenic soil fungus Rhizoctonia solani anastomosis group 3 strain Rhs1AP.</title>
        <authorList>
            <person name="Cubeta M.A."/>
            <person name="Thomas E."/>
            <person name="Dean R.A."/>
            <person name="Jabaji S."/>
            <person name="Neate S.M."/>
            <person name="Tavantzis S."/>
            <person name="Toda T."/>
            <person name="Vilgalys R."/>
            <person name="Bharathan N."/>
            <person name="Fedorova-Abrams N."/>
            <person name="Pakala S.B."/>
            <person name="Pakala S.M."/>
            <person name="Zafar N."/>
            <person name="Joardar V."/>
            <person name="Losada L."/>
            <person name="Nierman W.C."/>
        </authorList>
    </citation>
    <scope>NUCLEOTIDE SEQUENCE [LARGE SCALE GENOMIC DNA]</scope>
    <source>
        <strain evidence="10">AG-3</strain>
    </source>
</reference>
<dbReference type="SMART" id="SM00490">
    <property type="entry name" value="HELICc"/>
    <property type="match status" value="1"/>
</dbReference>
<evidence type="ECO:0000259" key="7">
    <source>
        <dbReference type="PROSITE" id="PS51192"/>
    </source>
</evidence>
<feature type="domain" description="Helicase ATP-binding" evidence="7">
    <location>
        <begin position="44"/>
        <end position="217"/>
    </location>
</feature>
<feature type="domain" description="Helicase C-terminal" evidence="8">
    <location>
        <begin position="262"/>
        <end position="406"/>
    </location>
</feature>
<evidence type="ECO:0000259" key="8">
    <source>
        <dbReference type="PROSITE" id="PS51194"/>
    </source>
</evidence>
<evidence type="ECO:0000256" key="6">
    <source>
        <dbReference type="SAM" id="MobiDB-lite"/>
    </source>
</evidence>
<dbReference type="PANTHER" id="PTHR13710">
    <property type="entry name" value="DNA HELICASE RECQ FAMILY MEMBER"/>
    <property type="match status" value="1"/>
</dbReference>
<dbReference type="GO" id="GO:0005737">
    <property type="term" value="C:cytoplasm"/>
    <property type="evidence" value="ECO:0007669"/>
    <property type="project" value="TreeGrafter"/>
</dbReference>
<evidence type="ECO:0000313" key="9">
    <source>
        <dbReference type="EMBL" id="EUC67561.1"/>
    </source>
</evidence>
<dbReference type="EMBL" id="JATN01000242">
    <property type="protein sequence ID" value="EUC67561.1"/>
    <property type="molecule type" value="Genomic_DNA"/>
</dbReference>
<dbReference type="SMART" id="SM00487">
    <property type="entry name" value="DEXDc"/>
    <property type="match status" value="1"/>
</dbReference>
<name>X8JWI4_9AGAM</name>
<feature type="compositionally biased region" description="Low complexity" evidence="6">
    <location>
        <begin position="615"/>
        <end position="624"/>
    </location>
</feature>
<feature type="non-terminal residue" evidence="9">
    <location>
        <position position="693"/>
    </location>
</feature>